<dbReference type="Pfam" id="PF13614">
    <property type="entry name" value="AAA_31"/>
    <property type="match status" value="1"/>
</dbReference>
<evidence type="ECO:0000256" key="6">
    <source>
        <dbReference type="ARBA" id="ARBA00022840"/>
    </source>
</evidence>
<evidence type="ECO:0000313" key="13">
    <source>
        <dbReference type="Proteomes" id="UP001356704"/>
    </source>
</evidence>
<reference evidence="12 13" key="1">
    <citation type="submission" date="2024-02" db="EMBL/GenBank/DDBJ databases">
        <title>Winogradskyella poriferorum JCM 12885.</title>
        <authorList>
            <person name="Zhang D.-F."/>
            <person name="Fu Z.-Y."/>
        </authorList>
    </citation>
    <scope>NUCLEOTIDE SEQUENCE [LARGE SCALE GENOMIC DNA]</scope>
    <source>
        <strain evidence="12 13">JCM 12885</strain>
    </source>
</reference>
<evidence type="ECO:0000313" key="12">
    <source>
        <dbReference type="EMBL" id="MEF3080375.1"/>
    </source>
</evidence>
<keyword evidence="9" id="KW-1133">Transmembrane helix</keyword>
<feature type="transmembrane region" description="Helical" evidence="9">
    <location>
        <begin position="27"/>
        <end position="48"/>
    </location>
</feature>
<keyword evidence="9" id="KW-0812">Transmembrane</keyword>
<dbReference type="NCBIfam" id="TIGR01007">
    <property type="entry name" value="eps_fam"/>
    <property type="match status" value="1"/>
</dbReference>
<dbReference type="InterPro" id="IPR005702">
    <property type="entry name" value="Wzc-like_C"/>
</dbReference>
<keyword evidence="4" id="KW-0547">Nucleotide-binding</keyword>
<dbReference type="EMBL" id="JAZHOU010000007">
    <property type="protein sequence ID" value="MEF3080375.1"/>
    <property type="molecule type" value="Genomic_DNA"/>
</dbReference>
<evidence type="ECO:0000256" key="4">
    <source>
        <dbReference type="ARBA" id="ARBA00022741"/>
    </source>
</evidence>
<comment type="similarity">
    <text evidence="1">Belongs to the CpsD/CapB family.</text>
</comment>
<accession>A0ABU7W9R8</accession>
<protein>
    <recommendedName>
        <fullName evidence="2">non-specific protein-tyrosine kinase</fullName>
        <ecNumber evidence="2">2.7.10.2</ecNumber>
    </recommendedName>
</protein>
<dbReference type="Proteomes" id="UP001356704">
    <property type="component" value="Unassembled WGS sequence"/>
</dbReference>
<keyword evidence="9" id="KW-0472">Membrane</keyword>
<name>A0ABU7W9R8_9FLAO</name>
<evidence type="ECO:0000256" key="2">
    <source>
        <dbReference type="ARBA" id="ARBA00011903"/>
    </source>
</evidence>
<evidence type="ECO:0000256" key="7">
    <source>
        <dbReference type="ARBA" id="ARBA00023137"/>
    </source>
</evidence>
<dbReference type="InterPro" id="IPR027417">
    <property type="entry name" value="P-loop_NTPase"/>
</dbReference>
<dbReference type="GO" id="GO:0004715">
    <property type="term" value="F:non-membrane spanning protein tyrosine kinase activity"/>
    <property type="evidence" value="ECO:0007669"/>
    <property type="project" value="UniProtKB-EC"/>
</dbReference>
<evidence type="ECO:0000256" key="5">
    <source>
        <dbReference type="ARBA" id="ARBA00022777"/>
    </source>
</evidence>
<dbReference type="RefSeq" id="WP_331811075.1">
    <property type="nucleotide sequence ID" value="NZ_JAZHOU010000007.1"/>
</dbReference>
<dbReference type="PANTHER" id="PTHR32309">
    <property type="entry name" value="TYROSINE-PROTEIN KINASE"/>
    <property type="match status" value="1"/>
</dbReference>
<sequence>MSNQYDDIELNESNRISFDFNGLLFRILGYWPLILICVIAGLTVAYFINVRKQNIYRLESLISVDNDQNPFFTSNTSISFNWGGVSNKVGSIITEVKTRTHNERVIDSLEYYKQYLKQGEYHLEDIYGLSPFEVITDKTKPQVLGLPLRIKILDEENFELSCLFTSNTRTGQIYATKNKVEVVTKPGEFSKNYKFGEKIDLPFFSGIINRLQERPYIANNQYFVKYLNFDSVVDNYKNSINIGTSSNDASSVLRLSLIGLNKTKIVDFLNATTDILKKTELERKNLYATNTIKFIDSSLNAVNIKLNNVTDEMDDFIKTNRVYDVEEEMSQYSEQLKTYDQEKLKEQSKLSYLNNLENYLRTKTDYSQIAAPTSVGIEEVNILTSVSRIISLSIERKNLEYSTKEGSILFDELDRRLDTEKSVLLEAIAVTKQTISQNLNTINKKIANLESKLLGLPKDQQEYLKIQRKLDLSREAYEVYQAKRSEAAIIKAANVSDITVIDEAKDIGNGPIGPKTSLNYIMALLIGFFLPIFIIFILYLLDNTINSAEEVSRMSKVPILGLIGKYNYHNNLVTYEKPKSAVAEAFRSVRSSLQFVLKSNGASANAKTLLITSSVSGEGKTYASINIATVYAMSGKKTILLGLDLRKPKIFGDFKIKNEKGVVNYLIDESSLDEVITQTHIENLDLITSGPIPPNPSELLMSKKLEDLLEILKNDYDMIILDTPPLGLVTDALELVKFADASIFMVRLDYTKEGMLRLVDDKYKKGELKNISYLLNFYRYKRGHNYGYGYSYGYGYGVYGNAYHEKDNQTWFQKIKNIFKRFK</sequence>
<comment type="caution">
    <text evidence="12">The sequence shown here is derived from an EMBL/GenBank/DDBJ whole genome shotgun (WGS) entry which is preliminary data.</text>
</comment>
<dbReference type="CDD" id="cd05387">
    <property type="entry name" value="BY-kinase"/>
    <property type="match status" value="1"/>
</dbReference>
<dbReference type="Gene3D" id="3.40.50.300">
    <property type="entry name" value="P-loop containing nucleotide triphosphate hydrolases"/>
    <property type="match status" value="1"/>
</dbReference>
<dbReference type="InterPro" id="IPR032807">
    <property type="entry name" value="GNVR"/>
</dbReference>
<keyword evidence="13" id="KW-1185">Reference proteome</keyword>
<feature type="transmembrane region" description="Helical" evidence="9">
    <location>
        <begin position="520"/>
        <end position="541"/>
    </location>
</feature>
<dbReference type="EC" id="2.7.10.2" evidence="2"/>
<proteinExistence type="inferred from homology"/>
<feature type="domain" description="AAA" evidence="10">
    <location>
        <begin position="610"/>
        <end position="759"/>
    </location>
</feature>
<comment type="catalytic activity">
    <reaction evidence="8">
        <text>L-tyrosyl-[protein] + ATP = O-phospho-L-tyrosyl-[protein] + ADP + H(+)</text>
        <dbReference type="Rhea" id="RHEA:10596"/>
        <dbReference type="Rhea" id="RHEA-COMP:10136"/>
        <dbReference type="Rhea" id="RHEA-COMP:20101"/>
        <dbReference type="ChEBI" id="CHEBI:15378"/>
        <dbReference type="ChEBI" id="CHEBI:30616"/>
        <dbReference type="ChEBI" id="CHEBI:46858"/>
        <dbReference type="ChEBI" id="CHEBI:61978"/>
        <dbReference type="ChEBI" id="CHEBI:456216"/>
        <dbReference type="EC" id="2.7.10.2"/>
    </reaction>
</comment>
<dbReference type="Pfam" id="PF13807">
    <property type="entry name" value="GNVR"/>
    <property type="match status" value="1"/>
</dbReference>
<keyword evidence="7" id="KW-0829">Tyrosine-protein kinase</keyword>
<keyword evidence="5" id="KW-0418">Kinase</keyword>
<dbReference type="SUPFAM" id="SSF52540">
    <property type="entry name" value="P-loop containing nucleoside triphosphate hydrolases"/>
    <property type="match status" value="1"/>
</dbReference>
<gene>
    <name evidence="12" type="ORF">V1468_15275</name>
</gene>
<feature type="domain" description="Tyrosine-protein kinase G-rich" evidence="11">
    <location>
        <begin position="459"/>
        <end position="537"/>
    </location>
</feature>
<evidence type="ECO:0000256" key="8">
    <source>
        <dbReference type="ARBA" id="ARBA00051245"/>
    </source>
</evidence>
<evidence type="ECO:0000256" key="3">
    <source>
        <dbReference type="ARBA" id="ARBA00022679"/>
    </source>
</evidence>
<dbReference type="PANTHER" id="PTHR32309:SF13">
    <property type="entry name" value="FERRIC ENTEROBACTIN TRANSPORT PROTEIN FEPE"/>
    <property type="match status" value="1"/>
</dbReference>
<dbReference type="InterPro" id="IPR025669">
    <property type="entry name" value="AAA_dom"/>
</dbReference>
<evidence type="ECO:0000259" key="10">
    <source>
        <dbReference type="Pfam" id="PF13614"/>
    </source>
</evidence>
<evidence type="ECO:0000256" key="9">
    <source>
        <dbReference type="SAM" id="Phobius"/>
    </source>
</evidence>
<dbReference type="InterPro" id="IPR050445">
    <property type="entry name" value="Bact_polysacc_biosynth/exp"/>
</dbReference>
<keyword evidence="6" id="KW-0067">ATP-binding</keyword>
<organism evidence="12 13">
    <name type="scientific">Winogradskyella poriferorum</name>
    <dbReference type="NCBI Taxonomy" id="307627"/>
    <lineage>
        <taxon>Bacteria</taxon>
        <taxon>Pseudomonadati</taxon>
        <taxon>Bacteroidota</taxon>
        <taxon>Flavobacteriia</taxon>
        <taxon>Flavobacteriales</taxon>
        <taxon>Flavobacteriaceae</taxon>
        <taxon>Winogradskyella</taxon>
    </lineage>
</organism>
<evidence type="ECO:0000256" key="1">
    <source>
        <dbReference type="ARBA" id="ARBA00007316"/>
    </source>
</evidence>
<keyword evidence="3 12" id="KW-0808">Transferase</keyword>
<evidence type="ECO:0000259" key="11">
    <source>
        <dbReference type="Pfam" id="PF13807"/>
    </source>
</evidence>